<dbReference type="EMBL" id="JAHRHJ020002064">
    <property type="protein sequence ID" value="KAH9292903.1"/>
    <property type="molecule type" value="Genomic_DNA"/>
</dbReference>
<protein>
    <submittedName>
        <fullName evidence="1">Uncharacterized protein</fullName>
    </submittedName>
</protein>
<keyword evidence="2" id="KW-1185">Reference proteome</keyword>
<evidence type="ECO:0000313" key="1">
    <source>
        <dbReference type="EMBL" id="KAH9292903.1"/>
    </source>
</evidence>
<name>A0AA38C530_TAXCH</name>
<proteinExistence type="predicted"/>
<evidence type="ECO:0000313" key="2">
    <source>
        <dbReference type="Proteomes" id="UP000824469"/>
    </source>
</evidence>
<reference evidence="1 2" key="1">
    <citation type="journal article" date="2021" name="Nat. Plants">
        <title>The Taxus genome provides insights into paclitaxel biosynthesis.</title>
        <authorList>
            <person name="Xiong X."/>
            <person name="Gou J."/>
            <person name="Liao Q."/>
            <person name="Li Y."/>
            <person name="Zhou Q."/>
            <person name="Bi G."/>
            <person name="Li C."/>
            <person name="Du R."/>
            <person name="Wang X."/>
            <person name="Sun T."/>
            <person name="Guo L."/>
            <person name="Liang H."/>
            <person name="Lu P."/>
            <person name="Wu Y."/>
            <person name="Zhang Z."/>
            <person name="Ro D.K."/>
            <person name="Shang Y."/>
            <person name="Huang S."/>
            <person name="Yan J."/>
        </authorList>
    </citation>
    <scope>NUCLEOTIDE SEQUENCE [LARGE SCALE GENOMIC DNA]</scope>
    <source>
        <strain evidence="1">Ta-2019</strain>
    </source>
</reference>
<comment type="caution">
    <text evidence="1">The sequence shown here is derived from an EMBL/GenBank/DDBJ whole genome shotgun (WGS) entry which is preliminary data.</text>
</comment>
<accession>A0AA38C530</accession>
<gene>
    <name evidence="1" type="ORF">KI387_041911</name>
</gene>
<sequence length="58" mass="6791">MVPEVMQALEKKQLTIHTTPFMLICGELYKLDRDEVLRRCVLEHERKNIIEEDHGGIA</sequence>
<dbReference type="Proteomes" id="UP000824469">
    <property type="component" value="Unassembled WGS sequence"/>
</dbReference>
<organism evidence="1 2">
    <name type="scientific">Taxus chinensis</name>
    <name type="common">Chinese yew</name>
    <name type="synonym">Taxus wallichiana var. chinensis</name>
    <dbReference type="NCBI Taxonomy" id="29808"/>
    <lineage>
        <taxon>Eukaryota</taxon>
        <taxon>Viridiplantae</taxon>
        <taxon>Streptophyta</taxon>
        <taxon>Embryophyta</taxon>
        <taxon>Tracheophyta</taxon>
        <taxon>Spermatophyta</taxon>
        <taxon>Pinopsida</taxon>
        <taxon>Pinidae</taxon>
        <taxon>Conifers II</taxon>
        <taxon>Cupressales</taxon>
        <taxon>Taxaceae</taxon>
        <taxon>Taxus</taxon>
    </lineage>
</organism>
<dbReference type="AlphaFoldDB" id="A0AA38C530"/>
<feature type="non-terminal residue" evidence="1">
    <location>
        <position position="58"/>
    </location>
</feature>
<feature type="non-terminal residue" evidence="1">
    <location>
        <position position="1"/>
    </location>
</feature>